<dbReference type="OrthoDB" id="10263155at2759"/>
<feature type="domain" description="Poly(A) polymerase central" evidence="13">
    <location>
        <begin position="770"/>
        <end position="896"/>
    </location>
</feature>
<proteinExistence type="inferred from homology"/>
<evidence type="ECO:0000259" key="13">
    <source>
        <dbReference type="Pfam" id="PF04928"/>
    </source>
</evidence>
<dbReference type="Proteomes" id="UP000800038">
    <property type="component" value="Unassembled WGS sequence"/>
</dbReference>
<evidence type="ECO:0000313" key="14">
    <source>
        <dbReference type="EMBL" id="KAF1946437.1"/>
    </source>
</evidence>
<dbReference type="GO" id="GO:1990817">
    <property type="term" value="F:poly(A) RNA polymerase activity"/>
    <property type="evidence" value="ECO:0007669"/>
    <property type="project" value="UniProtKB-EC"/>
</dbReference>
<evidence type="ECO:0000256" key="7">
    <source>
        <dbReference type="ARBA" id="ARBA00022840"/>
    </source>
</evidence>
<dbReference type="SUPFAM" id="SSF55144">
    <property type="entry name" value="LigT-like"/>
    <property type="match status" value="1"/>
</dbReference>
<sequence>MASTDQASSSARMPTNLYDTALCVIPPTSQCGHIEQLRELYDKAYGKWPPHINLIYPFVALDNLPRAQKQIQEHLAEHLDPNEPVEVDLDQAGCFKQRSQYTVFLGESRTSSPSRLETLRTMALQALGQGDAQSHLHLTVGQSQDNTMFSREFLLAKVRALPALRFRVGTLAIMVRERTTDTDPTGHMRLYGIIDIGSLSDVWRPHTPEYWVRSSTFSLPEEGDGDKSVQLKATVYDREVQSGSTFRYNAEEERWAACTDEERNEVETKSITVSSYNVLIDTEYPPTHDRDPLLIKTLLSDSATADVLVLQEVSDDFLSNLLDDTEVQRRYLFTSHAPPSQPDIGPLPSLRNIVILSSYPFSWKSVPFDRKHKGAVVAHVNGLGGLVVAGVHLTAGLTDVSVAAKKSQMKNLKGYLKRHHESEPWIIAGDFNIPTSTYTIDTALKHKSISNETVAALSSIESAISDAGLLDAWSVAHVEAADEAGANDVEGLFQGEEGATFDPQNNRLAAGSSTTSHDRAQRYDRILVRPQGTLRIARFNHFGLPETVDGAQVVASDHYGVRTTIQILDEAAERTGLEYLTVQHKRAMATLSDSSDLNSALTAHGMFPTEEQIRQRQHAYTVLKQVVLGMSDGMDSALSDIPMVMVPVGSFALGVWTSGSDIDCLCIGTISSKTFFKLARQRLVRAEIQGVRIVRKVEANTGTMLELSVNGITMDLQYCPAARVVERWSEFRNIPSSDPIFNLSVLSLRKLKPYRDLLYIQRTLPSLSAFRLAYRCIKLWATQRGLYSSKFGYLGGVHITLMLTWVGKRIAHQSGPASAADLVTSFFHHYAPFDWANDIVYDAFFYKKKPHYHRSAREPMVVLGFHAPNSNVAHTATVPGVQILAREFKVAAERLEEPGMTWEAFFGMPSSEHFKLSLGIGAADFLRAHSKFVKIDIQFWGRTLAKGKSLVGWVESRCISLVVDIHRTLPKLEVHIWPTRFTDSDSNDAGESHDYHGCYLIGLSKAVSVSNQDDKQLAKQALDKALDRFLTQLRTNEKNYDASTCWVDVSLRKRSEVKGLRLDDREWHDYVAGIEPDSDDEEDIDGNLEDLEDLDTLKSQHAIPERPKSTSTPMSTTKLRPASDVLNRLRWDPSLDPSDYIIGYEDRFSGARETGLERWKTEQTDEEFIPQHRILYFKKRDGDAGKCDVIWERATRIDRVFGSGLGAGTADA</sequence>
<comment type="similarity">
    <text evidence="2">Belongs to the poly(A) polymerase family.</text>
</comment>
<dbReference type="InterPro" id="IPR009097">
    <property type="entry name" value="Cyclic_Pdiesterase"/>
</dbReference>
<dbReference type="Pfam" id="PF13563">
    <property type="entry name" value="2_5_RNA_ligase2"/>
    <property type="match status" value="1"/>
</dbReference>
<dbReference type="InterPro" id="IPR043519">
    <property type="entry name" value="NT_sf"/>
</dbReference>
<feature type="region of interest" description="Disordered" evidence="9">
    <location>
        <begin position="496"/>
        <end position="519"/>
    </location>
</feature>
<gene>
    <name evidence="14" type="ORF">EJ02DRAFT_441058</name>
</gene>
<keyword evidence="8" id="KW-0539">Nucleus</keyword>
<dbReference type="InterPro" id="IPR036691">
    <property type="entry name" value="Endo/exonu/phosph_ase_sf"/>
</dbReference>
<dbReference type="Pfam" id="PF01909">
    <property type="entry name" value="NTP_transf_2"/>
    <property type="match status" value="1"/>
</dbReference>
<dbReference type="PANTHER" id="PTHR10682">
    <property type="entry name" value="POLY A POLYMERASE"/>
    <property type="match status" value="1"/>
</dbReference>
<keyword evidence="7" id="KW-0067">ATP-binding</keyword>
<evidence type="ECO:0000259" key="11">
    <source>
        <dbReference type="Pfam" id="PF03372"/>
    </source>
</evidence>
<evidence type="ECO:0000259" key="12">
    <source>
        <dbReference type="Pfam" id="PF04457"/>
    </source>
</evidence>
<dbReference type="GO" id="GO:0005634">
    <property type="term" value="C:nucleus"/>
    <property type="evidence" value="ECO:0007669"/>
    <property type="project" value="UniProtKB-SubCell"/>
</dbReference>
<feature type="domain" description="MJ1316 RNA cyclic group end recognition" evidence="12">
    <location>
        <begin position="1119"/>
        <end position="1193"/>
    </location>
</feature>
<dbReference type="Pfam" id="PF03372">
    <property type="entry name" value="Exo_endo_phos"/>
    <property type="match status" value="1"/>
</dbReference>
<dbReference type="Gene3D" id="1.10.1410.10">
    <property type="match status" value="1"/>
</dbReference>
<feature type="compositionally biased region" description="Polar residues" evidence="9">
    <location>
        <begin position="502"/>
        <end position="515"/>
    </location>
</feature>
<feature type="domain" description="Endonuclease/exonuclease/phosphatase" evidence="11">
    <location>
        <begin position="295"/>
        <end position="558"/>
    </location>
</feature>
<evidence type="ECO:0000256" key="6">
    <source>
        <dbReference type="ARBA" id="ARBA00022741"/>
    </source>
</evidence>
<dbReference type="InterPro" id="IPR005135">
    <property type="entry name" value="Endo/exonuclease/phosphatase"/>
</dbReference>
<keyword evidence="5" id="KW-0808">Transferase</keyword>
<dbReference type="InterPro" id="IPR011068">
    <property type="entry name" value="NuclTrfase_I-like_C"/>
</dbReference>
<dbReference type="GO" id="GO:0003723">
    <property type="term" value="F:RNA binding"/>
    <property type="evidence" value="ECO:0007669"/>
    <property type="project" value="InterPro"/>
</dbReference>
<dbReference type="Gene3D" id="3.90.1140.10">
    <property type="entry name" value="Cyclic phosphodiesterase"/>
    <property type="match status" value="1"/>
</dbReference>
<dbReference type="InterPro" id="IPR002934">
    <property type="entry name" value="Polymerase_NTP_transf_dom"/>
</dbReference>
<evidence type="ECO:0000256" key="9">
    <source>
        <dbReference type="SAM" id="MobiDB-lite"/>
    </source>
</evidence>
<evidence type="ECO:0000256" key="1">
    <source>
        <dbReference type="ARBA" id="ARBA00004123"/>
    </source>
</evidence>
<dbReference type="Pfam" id="PF04928">
    <property type="entry name" value="PAP_central"/>
    <property type="match status" value="1"/>
</dbReference>
<dbReference type="InterPro" id="IPR007012">
    <property type="entry name" value="PolA_pol_cen_dom"/>
</dbReference>
<organism evidence="14 15">
    <name type="scientific">Clathrospora elynae</name>
    <dbReference type="NCBI Taxonomy" id="706981"/>
    <lineage>
        <taxon>Eukaryota</taxon>
        <taxon>Fungi</taxon>
        <taxon>Dikarya</taxon>
        <taxon>Ascomycota</taxon>
        <taxon>Pezizomycotina</taxon>
        <taxon>Dothideomycetes</taxon>
        <taxon>Pleosporomycetidae</taxon>
        <taxon>Pleosporales</taxon>
        <taxon>Diademaceae</taxon>
        <taxon>Clathrospora</taxon>
    </lineage>
</organism>
<evidence type="ECO:0000256" key="4">
    <source>
        <dbReference type="ARBA" id="ARBA00022664"/>
    </source>
</evidence>
<dbReference type="Pfam" id="PF04457">
    <property type="entry name" value="MJ1316"/>
    <property type="match status" value="1"/>
</dbReference>
<dbReference type="SUPFAM" id="SSF81631">
    <property type="entry name" value="PAP/OAS1 substrate-binding domain"/>
    <property type="match status" value="1"/>
</dbReference>
<dbReference type="Gene3D" id="3.30.460.10">
    <property type="entry name" value="Beta Polymerase, domain 2"/>
    <property type="match status" value="1"/>
</dbReference>
<keyword evidence="4" id="KW-0507">mRNA processing</keyword>
<dbReference type="GO" id="GO:0031123">
    <property type="term" value="P:RNA 3'-end processing"/>
    <property type="evidence" value="ECO:0007669"/>
    <property type="project" value="InterPro"/>
</dbReference>
<evidence type="ECO:0000259" key="10">
    <source>
        <dbReference type="Pfam" id="PF01909"/>
    </source>
</evidence>
<dbReference type="GO" id="GO:0006397">
    <property type="term" value="P:mRNA processing"/>
    <property type="evidence" value="ECO:0007669"/>
    <property type="project" value="UniProtKB-KW"/>
</dbReference>
<dbReference type="Gene3D" id="3.30.70.590">
    <property type="entry name" value="Poly(A) polymerase predicted RNA binding domain"/>
    <property type="match status" value="1"/>
</dbReference>
<evidence type="ECO:0000256" key="5">
    <source>
        <dbReference type="ARBA" id="ARBA00022679"/>
    </source>
</evidence>
<name>A0A6A5TBY4_9PLEO</name>
<keyword evidence="15" id="KW-1185">Reference proteome</keyword>
<dbReference type="EMBL" id="ML976003">
    <property type="protein sequence ID" value="KAF1946437.1"/>
    <property type="molecule type" value="Genomic_DNA"/>
</dbReference>
<evidence type="ECO:0000256" key="3">
    <source>
        <dbReference type="ARBA" id="ARBA00012388"/>
    </source>
</evidence>
<dbReference type="GO" id="GO:0005524">
    <property type="term" value="F:ATP binding"/>
    <property type="evidence" value="ECO:0007669"/>
    <property type="project" value="UniProtKB-KW"/>
</dbReference>
<evidence type="ECO:0000256" key="8">
    <source>
        <dbReference type="ARBA" id="ARBA00023242"/>
    </source>
</evidence>
<dbReference type="InterPro" id="IPR040459">
    <property type="entry name" value="MJ1316"/>
</dbReference>
<dbReference type="EC" id="2.7.7.19" evidence="3"/>
<evidence type="ECO:0000313" key="15">
    <source>
        <dbReference type="Proteomes" id="UP000800038"/>
    </source>
</evidence>
<evidence type="ECO:0000256" key="2">
    <source>
        <dbReference type="ARBA" id="ARBA00010912"/>
    </source>
</evidence>
<keyword evidence="6" id="KW-0547">Nucleotide-binding</keyword>
<reference evidence="14" key="1">
    <citation type="journal article" date="2020" name="Stud. Mycol.">
        <title>101 Dothideomycetes genomes: a test case for predicting lifestyles and emergence of pathogens.</title>
        <authorList>
            <person name="Haridas S."/>
            <person name="Albert R."/>
            <person name="Binder M."/>
            <person name="Bloem J."/>
            <person name="Labutti K."/>
            <person name="Salamov A."/>
            <person name="Andreopoulos B."/>
            <person name="Baker S."/>
            <person name="Barry K."/>
            <person name="Bills G."/>
            <person name="Bluhm B."/>
            <person name="Cannon C."/>
            <person name="Castanera R."/>
            <person name="Culley D."/>
            <person name="Daum C."/>
            <person name="Ezra D."/>
            <person name="Gonzalez J."/>
            <person name="Henrissat B."/>
            <person name="Kuo A."/>
            <person name="Liang C."/>
            <person name="Lipzen A."/>
            <person name="Lutzoni F."/>
            <person name="Magnuson J."/>
            <person name="Mondo S."/>
            <person name="Nolan M."/>
            <person name="Ohm R."/>
            <person name="Pangilinan J."/>
            <person name="Park H.-J."/>
            <person name="Ramirez L."/>
            <person name="Alfaro M."/>
            <person name="Sun H."/>
            <person name="Tritt A."/>
            <person name="Yoshinaga Y."/>
            <person name="Zwiers L.-H."/>
            <person name="Turgeon B."/>
            <person name="Goodwin S."/>
            <person name="Spatafora J."/>
            <person name="Crous P."/>
            <person name="Grigoriev I."/>
        </authorList>
    </citation>
    <scope>NUCLEOTIDE SEQUENCE</scope>
    <source>
        <strain evidence="14">CBS 161.51</strain>
    </source>
</reference>
<protein>
    <recommendedName>
        <fullName evidence="3">polynucleotide adenylyltransferase</fullName>
        <ecNumber evidence="3">2.7.7.19</ecNumber>
    </recommendedName>
</protein>
<dbReference type="PANTHER" id="PTHR10682:SF23">
    <property type="entry name" value="POLYNUCLEOTIDE ADENYLYLTRANSFERASE"/>
    <property type="match status" value="1"/>
</dbReference>
<dbReference type="Gene3D" id="3.60.10.10">
    <property type="entry name" value="Endonuclease/exonuclease/phosphatase"/>
    <property type="match status" value="1"/>
</dbReference>
<dbReference type="AlphaFoldDB" id="A0A6A5TBY4"/>
<dbReference type="SUPFAM" id="SSF81301">
    <property type="entry name" value="Nucleotidyltransferase"/>
    <property type="match status" value="1"/>
</dbReference>
<dbReference type="SUPFAM" id="SSF55003">
    <property type="entry name" value="PAP/Archaeal CCA-adding enzyme, C-terminal domain"/>
    <property type="match status" value="1"/>
</dbReference>
<dbReference type="SUPFAM" id="SSF56219">
    <property type="entry name" value="DNase I-like"/>
    <property type="match status" value="1"/>
</dbReference>
<comment type="subcellular location">
    <subcellularLocation>
        <location evidence="1">Nucleus</location>
    </subcellularLocation>
</comment>
<accession>A0A6A5TBY4</accession>
<feature type="domain" description="Polymerase nucleotidyl transferase" evidence="10">
    <location>
        <begin position="645"/>
        <end position="680"/>
    </location>
</feature>